<protein>
    <submittedName>
        <fullName evidence="2">Tfx family DNA-binding protein</fullName>
    </submittedName>
</protein>
<dbReference type="Proteomes" id="UP000750197">
    <property type="component" value="Unassembled WGS sequence"/>
</dbReference>
<dbReference type="EMBL" id="JAHEAC010000001">
    <property type="protein sequence ID" value="MBX8643106.1"/>
    <property type="molecule type" value="Genomic_DNA"/>
</dbReference>
<dbReference type="InterPro" id="IPR007630">
    <property type="entry name" value="RNA_pol_sigma70_r4"/>
</dbReference>
<dbReference type="PRINTS" id="PR00038">
    <property type="entry name" value="HTHLUXR"/>
</dbReference>
<dbReference type="InterPro" id="IPR029291">
    <property type="entry name" value="Tfx_C"/>
</dbReference>
<evidence type="ECO:0000313" key="3">
    <source>
        <dbReference type="Proteomes" id="UP000750197"/>
    </source>
</evidence>
<feature type="domain" description="HTH luxR-type" evidence="1">
    <location>
        <begin position="16"/>
        <end position="71"/>
    </location>
</feature>
<dbReference type="InterPro" id="IPR036657">
    <property type="entry name" value="Tfx_DNA-bd_sf_arc"/>
</dbReference>
<sequence length="160" mass="17465">MTNSEKRRAHDSRRSRSILTERQIEILMMRREGCTQKEIADRLDISRQDVSILERRALRNLSAAADAISAAARAGVACTFKLSSGTHILDAAKKVIEEADRMQIRLKSSAIGVTSMIRAAASNAIAGGVLQKEIAVTILPDGRVTMYQSEKANLNDSPEG</sequence>
<accession>A0A8J8CF72</accession>
<dbReference type="GO" id="GO:0006352">
    <property type="term" value="P:DNA-templated transcription initiation"/>
    <property type="evidence" value="ECO:0007669"/>
    <property type="project" value="InterPro"/>
</dbReference>
<dbReference type="SUPFAM" id="SSF89915">
    <property type="entry name" value="DNA-binding protein Tfx"/>
    <property type="match status" value="1"/>
</dbReference>
<gene>
    <name evidence="2" type="ORF">KIY12_00010</name>
</gene>
<dbReference type="SMART" id="SM00421">
    <property type="entry name" value="HTH_LUXR"/>
    <property type="match status" value="1"/>
</dbReference>
<dbReference type="Pfam" id="PF04545">
    <property type="entry name" value="Sigma70_r4"/>
    <property type="match status" value="1"/>
</dbReference>
<dbReference type="NCBIfam" id="TIGR00721">
    <property type="entry name" value="tfx"/>
    <property type="match status" value="1"/>
</dbReference>
<dbReference type="AlphaFoldDB" id="A0A8J8CF72"/>
<dbReference type="InterPro" id="IPR000792">
    <property type="entry name" value="Tscrpt_reg_LuxR_C"/>
</dbReference>
<comment type="caution">
    <text evidence="2">The sequence shown here is derived from an EMBL/GenBank/DDBJ whole genome shotgun (WGS) entry which is preliminary data.</text>
</comment>
<evidence type="ECO:0000259" key="1">
    <source>
        <dbReference type="SMART" id="SM00421"/>
    </source>
</evidence>
<dbReference type="GO" id="GO:0003700">
    <property type="term" value="F:DNA-binding transcription factor activity"/>
    <property type="evidence" value="ECO:0007669"/>
    <property type="project" value="InterPro"/>
</dbReference>
<proteinExistence type="predicted"/>
<organism evidence="2 3">
    <name type="scientific">Candidatus Sysuiplasma superficiale</name>
    <dbReference type="NCBI Taxonomy" id="2823368"/>
    <lineage>
        <taxon>Archaea</taxon>
        <taxon>Methanobacteriati</taxon>
        <taxon>Thermoplasmatota</taxon>
        <taxon>Thermoplasmata</taxon>
        <taxon>Candidatus Sysuiplasmatales</taxon>
        <taxon>Candidatus Sysuiplasmataceae</taxon>
        <taxon>Candidatus Sysuiplasma</taxon>
    </lineage>
</organism>
<evidence type="ECO:0000313" key="2">
    <source>
        <dbReference type="EMBL" id="MBX8643106.1"/>
    </source>
</evidence>
<dbReference type="Pfam" id="PF14601">
    <property type="entry name" value="TFX_C"/>
    <property type="match status" value="1"/>
</dbReference>
<dbReference type="InterPro" id="IPR004645">
    <property type="entry name" value="Tfx_DNA-bd_arc"/>
</dbReference>
<dbReference type="Gene3D" id="3.30.1190.10">
    <property type="entry name" value="DNA-binding protein Tfx superfamily, archaea"/>
    <property type="match status" value="1"/>
</dbReference>
<name>A0A8J8CF72_9ARCH</name>
<reference evidence="2" key="1">
    <citation type="submission" date="2021-05" db="EMBL/GenBank/DDBJ databases">
        <title>Genomic insights into ecological role and evolution of a novel Thermoplasmata order Candidatus Sysuiplasmatales.</title>
        <authorList>
            <person name="Yuan Y."/>
        </authorList>
    </citation>
    <scope>NUCLEOTIDE SEQUENCE</scope>
    <source>
        <strain evidence="2">TUT19-bin139</strain>
    </source>
</reference>
<dbReference type="GO" id="GO:0003677">
    <property type="term" value="F:DNA binding"/>
    <property type="evidence" value="ECO:0007669"/>
    <property type="project" value="UniProtKB-KW"/>
</dbReference>
<keyword evidence="2" id="KW-0238">DNA-binding</keyword>